<accession>A0A1K1NHA8</accession>
<dbReference type="InterPro" id="IPR029039">
    <property type="entry name" value="Flavoprotein-like_sf"/>
</dbReference>
<feature type="domain" description="NADPH-dependent FMN reductase-like" evidence="3">
    <location>
        <begin position="4"/>
        <end position="121"/>
    </location>
</feature>
<keyword evidence="2" id="KW-0288">FMN</keyword>
<proteinExistence type="predicted"/>
<dbReference type="RefSeq" id="WP_072300265.1">
    <property type="nucleotide sequence ID" value="NZ_FPIP01000004.1"/>
</dbReference>
<dbReference type="Pfam" id="PF03358">
    <property type="entry name" value="FMN_red"/>
    <property type="match status" value="1"/>
</dbReference>
<sequence>MAKKVLVISSSLRNKSNSEILARQAAKGAEDAGHDVEFITLKDKTLNFCKGCLACQKTMQCVIRDDASEICEKVGNAEVLIFANPIYYYELCGQLKTLLDRCNPLYPSDYKFRDVYLITASAEDGDEVCQTAKGGLQGWVDCFEKARLVKVLSGGGLNVPAEAEQSEEYLKAAYELGRNV</sequence>
<dbReference type="Proteomes" id="UP000183461">
    <property type="component" value="Unassembled WGS sequence"/>
</dbReference>
<evidence type="ECO:0000256" key="1">
    <source>
        <dbReference type="ARBA" id="ARBA00022630"/>
    </source>
</evidence>
<dbReference type="SUPFAM" id="SSF52218">
    <property type="entry name" value="Flavoproteins"/>
    <property type="match status" value="1"/>
</dbReference>
<dbReference type="InterPro" id="IPR051796">
    <property type="entry name" value="ISF_SsuE-like"/>
</dbReference>
<dbReference type="InterPro" id="IPR005025">
    <property type="entry name" value="FMN_Rdtase-like_dom"/>
</dbReference>
<dbReference type="PANTHER" id="PTHR43278">
    <property type="entry name" value="NAD(P)H-DEPENDENT FMN-CONTAINING OXIDOREDUCTASE YWQN-RELATED"/>
    <property type="match status" value="1"/>
</dbReference>
<dbReference type="AlphaFoldDB" id="A0A1K1NHA8"/>
<organism evidence="4 5">
    <name type="scientific">Ruminococcus flavefaciens</name>
    <dbReference type="NCBI Taxonomy" id="1265"/>
    <lineage>
        <taxon>Bacteria</taxon>
        <taxon>Bacillati</taxon>
        <taxon>Bacillota</taxon>
        <taxon>Clostridia</taxon>
        <taxon>Eubacteriales</taxon>
        <taxon>Oscillospiraceae</taxon>
        <taxon>Ruminococcus</taxon>
    </lineage>
</organism>
<protein>
    <submittedName>
        <fullName evidence="4">Multimeric flavodoxin WrbA</fullName>
    </submittedName>
</protein>
<dbReference type="GO" id="GO:0016491">
    <property type="term" value="F:oxidoreductase activity"/>
    <property type="evidence" value="ECO:0007669"/>
    <property type="project" value="InterPro"/>
</dbReference>
<name>A0A1K1NHA8_RUMFL</name>
<dbReference type="PANTHER" id="PTHR43278:SF2">
    <property type="entry name" value="IRON-SULFUR FLAVOPROTEIN"/>
    <property type="match status" value="1"/>
</dbReference>
<evidence type="ECO:0000313" key="4">
    <source>
        <dbReference type="EMBL" id="SFW34703.1"/>
    </source>
</evidence>
<evidence type="ECO:0000259" key="3">
    <source>
        <dbReference type="Pfam" id="PF03358"/>
    </source>
</evidence>
<keyword evidence="1" id="KW-0285">Flavoprotein</keyword>
<evidence type="ECO:0000313" key="5">
    <source>
        <dbReference type="Proteomes" id="UP000183461"/>
    </source>
</evidence>
<dbReference type="Gene3D" id="3.40.50.360">
    <property type="match status" value="1"/>
</dbReference>
<gene>
    <name evidence="4" type="ORF">SAMN02910280_2007</name>
</gene>
<dbReference type="EMBL" id="FPIP01000004">
    <property type="protein sequence ID" value="SFW34703.1"/>
    <property type="molecule type" value="Genomic_DNA"/>
</dbReference>
<evidence type="ECO:0000256" key="2">
    <source>
        <dbReference type="ARBA" id="ARBA00022643"/>
    </source>
</evidence>
<reference evidence="4 5" key="1">
    <citation type="submission" date="2016-11" db="EMBL/GenBank/DDBJ databases">
        <authorList>
            <person name="Jaros S."/>
            <person name="Januszkiewicz K."/>
            <person name="Wedrychowicz H."/>
        </authorList>
    </citation>
    <scope>NUCLEOTIDE SEQUENCE [LARGE SCALE GENOMIC DNA]</scope>
    <source>
        <strain evidence="4 5">YL228</strain>
    </source>
</reference>